<protein>
    <recommendedName>
        <fullName evidence="2">galactosylceramidase</fullName>
        <ecNumber evidence="2">3.2.1.46</ecNumber>
    </recommendedName>
    <alternativeName>
        <fullName evidence="5">Galactosylceramidase</fullName>
    </alternativeName>
</protein>
<dbReference type="PROSITE" id="PS00018">
    <property type="entry name" value="EF_HAND_1"/>
    <property type="match status" value="1"/>
</dbReference>
<keyword evidence="4" id="KW-0443">Lipid metabolism</keyword>
<dbReference type="InterPro" id="IPR013785">
    <property type="entry name" value="Aldolase_TIM"/>
</dbReference>
<evidence type="ECO:0000256" key="3">
    <source>
        <dbReference type="ARBA" id="ARBA00022919"/>
    </source>
</evidence>
<gene>
    <name evidence="7" type="ORF">GCM10023196_020890</name>
</gene>
<comment type="similarity">
    <text evidence="1">Belongs to the glycosyl hydrolase 59 family.</text>
</comment>
<dbReference type="InterPro" id="IPR008979">
    <property type="entry name" value="Galactose-bd-like_sf"/>
</dbReference>
<dbReference type="Gene3D" id="3.20.20.70">
    <property type="entry name" value="Aldolase class I"/>
    <property type="match status" value="1"/>
</dbReference>
<evidence type="ECO:0000256" key="2">
    <source>
        <dbReference type="ARBA" id="ARBA00012657"/>
    </source>
</evidence>
<dbReference type="InterPro" id="IPR000421">
    <property type="entry name" value="FA58C"/>
</dbReference>
<dbReference type="Gene3D" id="2.60.120.560">
    <property type="entry name" value="Exo-inulinase, domain 1"/>
    <property type="match status" value="1"/>
</dbReference>
<feature type="domain" description="F5/8 type C" evidence="6">
    <location>
        <begin position="678"/>
        <end position="825"/>
    </location>
</feature>
<dbReference type="EMBL" id="BAABHK010000002">
    <property type="protein sequence ID" value="GAA4623692.1"/>
    <property type="molecule type" value="Genomic_DNA"/>
</dbReference>
<evidence type="ECO:0000256" key="5">
    <source>
        <dbReference type="ARBA" id="ARBA00033098"/>
    </source>
</evidence>
<dbReference type="Pfam" id="PF02057">
    <property type="entry name" value="Glyco_hydro_59"/>
    <property type="match status" value="1"/>
</dbReference>
<dbReference type="Pfam" id="PF21708">
    <property type="entry name" value="Glyco_hydro_59_C"/>
    <property type="match status" value="1"/>
</dbReference>
<dbReference type="PRINTS" id="PR00850">
    <property type="entry name" value="GLHYDRLASE59"/>
</dbReference>
<evidence type="ECO:0000259" key="6">
    <source>
        <dbReference type="PROSITE" id="PS50022"/>
    </source>
</evidence>
<dbReference type="RefSeq" id="WP_345430465.1">
    <property type="nucleotide sequence ID" value="NZ_BAABHK010000002.1"/>
</dbReference>
<dbReference type="InterPro" id="IPR049161">
    <property type="entry name" value="GH59_cat"/>
</dbReference>
<dbReference type="Proteomes" id="UP001501442">
    <property type="component" value="Unassembled WGS sequence"/>
</dbReference>
<evidence type="ECO:0000313" key="8">
    <source>
        <dbReference type="Proteomes" id="UP001501442"/>
    </source>
</evidence>
<dbReference type="SUPFAM" id="SSF49785">
    <property type="entry name" value="Galactose-binding domain-like"/>
    <property type="match status" value="1"/>
</dbReference>
<keyword evidence="4" id="KW-0442">Lipid degradation</keyword>
<comment type="caution">
    <text evidence="7">The sequence shown here is derived from an EMBL/GenBank/DDBJ whole genome shotgun (WGS) entry which is preliminary data.</text>
</comment>
<dbReference type="Gene3D" id="3.20.20.80">
    <property type="entry name" value="Glycosidases"/>
    <property type="match status" value="1"/>
</dbReference>
<dbReference type="SUPFAM" id="SSF51445">
    <property type="entry name" value="(Trans)glycosidases"/>
    <property type="match status" value="1"/>
</dbReference>
<dbReference type="InterPro" id="IPR049162">
    <property type="entry name" value="GH59_C"/>
</dbReference>
<organism evidence="7 8">
    <name type="scientific">Actinoallomurus vinaceus</name>
    <dbReference type="NCBI Taxonomy" id="1080074"/>
    <lineage>
        <taxon>Bacteria</taxon>
        <taxon>Bacillati</taxon>
        <taxon>Actinomycetota</taxon>
        <taxon>Actinomycetes</taxon>
        <taxon>Streptosporangiales</taxon>
        <taxon>Thermomonosporaceae</taxon>
        <taxon>Actinoallomurus</taxon>
    </lineage>
</organism>
<keyword evidence="3" id="KW-0746">Sphingolipid metabolism</keyword>
<dbReference type="EC" id="3.2.1.46" evidence="2"/>
<reference evidence="8" key="1">
    <citation type="journal article" date="2019" name="Int. J. Syst. Evol. Microbiol.">
        <title>The Global Catalogue of Microorganisms (GCM) 10K type strain sequencing project: providing services to taxonomists for standard genome sequencing and annotation.</title>
        <authorList>
            <consortium name="The Broad Institute Genomics Platform"/>
            <consortium name="The Broad Institute Genome Sequencing Center for Infectious Disease"/>
            <person name="Wu L."/>
            <person name="Ma J."/>
        </authorList>
    </citation>
    <scope>NUCLEOTIDE SEQUENCE [LARGE SCALE GENOMIC DNA]</scope>
    <source>
        <strain evidence="8">JCM 17939</strain>
    </source>
</reference>
<dbReference type="PANTHER" id="PTHR15172">
    <property type="entry name" value="GALACTOCEREBROSIDASE"/>
    <property type="match status" value="1"/>
</dbReference>
<evidence type="ECO:0000256" key="1">
    <source>
        <dbReference type="ARBA" id="ARBA00005637"/>
    </source>
</evidence>
<dbReference type="Pfam" id="PF00754">
    <property type="entry name" value="F5_F8_type_C"/>
    <property type="match status" value="1"/>
</dbReference>
<keyword evidence="8" id="KW-1185">Reference proteome</keyword>
<accession>A0ABP8U6Q3</accession>
<sequence length="830" mass="89494">MRAHRRWIPALLGAWLVVAAVWAGPPAGARRTAAPQQIVVDAASGGRTFDGIGALSAGASSRLLVDYPEPQRRQVLDYLFKPGYGAALQILKVEIGGDTNSTDGAEPSHMRTPSDLNCDRGYEWWLMEQAKARNPRIKLSALQWGAPGWTGSGDARPTVWTDRDIDYLLAWLGCAGRHHLRIDYLGGWNEAWFDTAWYGRLHAALRDHGYGDVKVVADDSFNWDVIKPLTEDPAFRSAVDVVGQHYVCGYLSDYLRCPSPQAARGLGIPLHASEQGSLPYDSGAAPLARALNRPYIDGAMTSTINWSLIASWYDTMPFQAAGLMGANEPWSGAYVAGASVWAIAHTTQFTRPGWRYVDSASGYLDGGGSHVALRSPDSRDYSAVIETIDATAPQDVEVTVTGGLPAGPLRVWTSDLSSADPGRWFTNAGTVRPGDTLTLEPGHVYTLTTTTGQGRGRAVSPPPAPLRLPYRDGFGSYADGATPRYLSDLDGAFEAAPCSGRPGRCLRQAIGDRPVWWNGWLKRPVTLVGDLKSWRDYTAAVDVRLDEDGWTELLGRVDGQWGDAVSGVHLRLSSDGQWQLYDENLQGQDSGLCVPSNPSCAGIAAPRPQPVQRRTLALGRVSRTAAAWHRLGLRFAGDHITALLDGTSIAEVGSTVHASGQVGLGVSPWRHAEFDDLAVTPVRQAGSVRYLPAQSLTATGTSFHHGYEPRKAVDGSAQSMWHNEWSPRTSLPQSITVDTGRARPIAKVTYQPREDGNGNGVITRYDLATSVDGVTFTPAASGSWPLDTTRKEIDLSGVTARFVRLTALTAGGGYASAAEIQIAVHTDRPS</sequence>
<evidence type="ECO:0000313" key="7">
    <source>
        <dbReference type="EMBL" id="GAA4623692.1"/>
    </source>
</evidence>
<dbReference type="Gene3D" id="2.60.120.260">
    <property type="entry name" value="Galactose-binding domain-like"/>
    <property type="match status" value="1"/>
</dbReference>
<dbReference type="PROSITE" id="PS50022">
    <property type="entry name" value="FA58C_3"/>
    <property type="match status" value="1"/>
</dbReference>
<evidence type="ECO:0000256" key="4">
    <source>
        <dbReference type="ARBA" id="ARBA00022963"/>
    </source>
</evidence>
<dbReference type="InterPro" id="IPR001286">
    <property type="entry name" value="Glyco_hydro_59"/>
</dbReference>
<name>A0ABP8U6Q3_9ACTN</name>
<dbReference type="InterPro" id="IPR017853">
    <property type="entry name" value="GH"/>
</dbReference>
<dbReference type="InterPro" id="IPR018247">
    <property type="entry name" value="EF_Hand_1_Ca_BS"/>
</dbReference>
<dbReference type="PANTHER" id="PTHR15172:SF1">
    <property type="entry name" value="GALACTOCEREBROSIDASE"/>
    <property type="match status" value="1"/>
</dbReference>
<proteinExistence type="inferred from homology"/>